<dbReference type="OrthoDB" id="2599887at2"/>
<gene>
    <name evidence="1" type="ORF">Back11_09330</name>
</gene>
<dbReference type="Pfam" id="PF10970">
    <property type="entry name" value="GerPE"/>
    <property type="match status" value="1"/>
</dbReference>
<organism evidence="1 2">
    <name type="scientific">Paenibacillus baekrokdamisoli</name>
    <dbReference type="NCBI Taxonomy" id="1712516"/>
    <lineage>
        <taxon>Bacteria</taxon>
        <taxon>Bacillati</taxon>
        <taxon>Bacillota</taxon>
        <taxon>Bacilli</taxon>
        <taxon>Bacillales</taxon>
        <taxon>Paenibacillaceae</taxon>
        <taxon>Paenibacillus</taxon>
    </lineage>
</organism>
<sequence length="143" mass="15814">MRLQSAPDYPIRISELGRLELISVATSSIVQLGDRSELQSSIRGLAVQRAISHEDAGNVYFESYSIFNRPLPSIPETLDDSEGQLIMKTHNKDPRISVGSIYVIAVSGAASVLIGNGMKTTAQSRIKDIRQYRRPKPYPALQE</sequence>
<keyword evidence="2" id="KW-1185">Reference proteome</keyword>
<accession>A0A3G9J723</accession>
<evidence type="ECO:0000313" key="2">
    <source>
        <dbReference type="Proteomes" id="UP000275368"/>
    </source>
</evidence>
<name>A0A3G9J723_9BACL</name>
<dbReference type="EMBL" id="AP019308">
    <property type="protein sequence ID" value="BBH19588.1"/>
    <property type="molecule type" value="Genomic_DNA"/>
</dbReference>
<evidence type="ECO:0000313" key="1">
    <source>
        <dbReference type="EMBL" id="BBH19588.1"/>
    </source>
</evidence>
<dbReference type="AlphaFoldDB" id="A0A3G9J723"/>
<dbReference type="RefSeq" id="WP_125654032.1">
    <property type="nucleotide sequence ID" value="NZ_AP019308.1"/>
</dbReference>
<protein>
    <submittedName>
        <fullName evidence="1">Uncharacterized protein</fullName>
    </submittedName>
</protein>
<proteinExistence type="predicted"/>
<dbReference type="Proteomes" id="UP000275368">
    <property type="component" value="Chromosome"/>
</dbReference>
<dbReference type="KEGG" id="pbk:Back11_09330"/>
<dbReference type="InterPro" id="IPR024496">
    <property type="entry name" value="Spore_germ_GerPE"/>
</dbReference>
<reference evidence="1 2" key="1">
    <citation type="submission" date="2018-11" db="EMBL/GenBank/DDBJ databases">
        <title>Complete genome sequence of Paenibacillus baekrokdamisoli strain KCTC 33723.</title>
        <authorList>
            <person name="Kang S.W."/>
            <person name="Lee K.C."/>
            <person name="Kim K.K."/>
            <person name="Kim J.S."/>
            <person name="Kim D.S."/>
            <person name="Ko S.H."/>
            <person name="Yang S.H."/>
            <person name="Lee J.S."/>
        </authorList>
    </citation>
    <scope>NUCLEOTIDE SEQUENCE [LARGE SCALE GENOMIC DNA]</scope>
    <source>
        <strain evidence="1 2">KCTC 33723</strain>
    </source>
</reference>